<gene>
    <name evidence="2" type="ORF">A2008_09565</name>
</gene>
<keyword evidence="1" id="KW-1133">Transmembrane helix</keyword>
<organism evidence="2 3">
    <name type="scientific">Candidatus Wallbacteria bacterium GWC2_49_35</name>
    <dbReference type="NCBI Taxonomy" id="1817813"/>
    <lineage>
        <taxon>Bacteria</taxon>
        <taxon>Candidatus Walliibacteriota</taxon>
    </lineage>
</organism>
<accession>A0A1F7WZK0</accession>
<keyword evidence="1" id="KW-0472">Membrane</keyword>
<comment type="caution">
    <text evidence="2">The sequence shown here is derived from an EMBL/GenBank/DDBJ whole genome shotgun (WGS) entry which is preliminary data.</text>
</comment>
<evidence type="ECO:0000313" key="3">
    <source>
        <dbReference type="Proteomes" id="UP000178735"/>
    </source>
</evidence>
<dbReference type="STRING" id="1817813.A2008_09565"/>
<sequence>MMKDKFGKFPGTARKYIRPAGGNAILMLLPIVLFMLVFGISLIMRSSSEHTQSFHVHRQNVVTYLAEGALNIAMQHVAENLEKKYKKLLIENSLEVYNLKDKVPEIKSAVKFLIDAMPGAELTRLTMDFSDAVNFDKLQPDPNEKMGLLIFTCDVKYFEVSTTLKIVRDIKIVNITPPAEEFTLYTNTGNENNHIINSGPSIFCKNKDEENGERGSIRIASGDKGNEFYLGEKYGWADQSISPMPSPTRSEVYAKYGLFKPTQITDAISNLPKPIIGAFQSSLEIELSEFLVDPKAKNKKYSCIISINSPIVDLPKEVYGGIVYGSEDNKAKQAYGKGGLFGYPTLANIKSNKLYLPKKLYVQGLKKLYGKYTLSENMISIPVSFEPPKFVDVYIYHYGPKVAEKVVQPYSSADGSFSVSDGDGKIGIDGCAALKGSEYKKRAFYATEEINMNTMQLFAGGGSILINGVMFAKKIEVGAPKQAFVYNGRFVLASDGEMTINNNVSINEKLAAKIPSSLSLILHPKGASDANLAVTPLKYKARKITVSGETAIVLKIDASVFSYNSMEFVKDGNSGNINSGFTRLHISGNFAVNRLIKKDFSPWLFINYKKRVAEKDYGRYVVSMSPIYSAWYEEKRGAK</sequence>
<reference evidence="2 3" key="1">
    <citation type="journal article" date="2016" name="Nat. Commun.">
        <title>Thousands of microbial genomes shed light on interconnected biogeochemical processes in an aquifer system.</title>
        <authorList>
            <person name="Anantharaman K."/>
            <person name="Brown C.T."/>
            <person name="Hug L.A."/>
            <person name="Sharon I."/>
            <person name="Castelle C.J."/>
            <person name="Probst A.J."/>
            <person name="Thomas B.C."/>
            <person name="Singh A."/>
            <person name="Wilkins M.J."/>
            <person name="Karaoz U."/>
            <person name="Brodie E.L."/>
            <person name="Williams K.H."/>
            <person name="Hubbard S.S."/>
            <person name="Banfield J.F."/>
        </authorList>
    </citation>
    <scope>NUCLEOTIDE SEQUENCE [LARGE SCALE GENOMIC DNA]</scope>
</reference>
<keyword evidence="1" id="KW-0812">Transmembrane</keyword>
<dbReference type="Proteomes" id="UP000178735">
    <property type="component" value="Unassembled WGS sequence"/>
</dbReference>
<name>A0A1F7WZK0_9BACT</name>
<protein>
    <submittedName>
        <fullName evidence="2">Uncharacterized protein</fullName>
    </submittedName>
</protein>
<dbReference type="EMBL" id="MGFH01000019">
    <property type="protein sequence ID" value="OGM08292.1"/>
    <property type="molecule type" value="Genomic_DNA"/>
</dbReference>
<evidence type="ECO:0000256" key="1">
    <source>
        <dbReference type="SAM" id="Phobius"/>
    </source>
</evidence>
<evidence type="ECO:0000313" key="2">
    <source>
        <dbReference type="EMBL" id="OGM08292.1"/>
    </source>
</evidence>
<dbReference type="AlphaFoldDB" id="A0A1F7WZK0"/>
<proteinExistence type="predicted"/>
<feature type="transmembrane region" description="Helical" evidence="1">
    <location>
        <begin position="21"/>
        <end position="44"/>
    </location>
</feature>